<keyword evidence="3" id="KW-1185">Reference proteome</keyword>
<dbReference type="Proteomes" id="UP000887565">
    <property type="component" value="Unplaced"/>
</dbReference>
<dbReference type="Gene3D" id="3.30.530.20">
    <property type="match status" value="1"/>
</dbReference>
<dbReference type="AlphaFoldDB" id="A0A915JUS0"/>
<dbReference type="InterPro" id="IPR055261">
    <property type="entry name" value="PI_transfer_N"/>
</dbReference>
<evidence type="ECO:0000313" key="4">
    <source>
        <dbReference type="WBParaSite" id="nRc.2.0.1.t29843-RA"/>
    </source>
</evidence>
<dbReference type="GO" id="GO:0008526">
    <property type="term" value="F:phosphatidylinositol transfer activity"/>
    <property type="evidence" value="ECO:0007669"/>
    <property type="project" value="TreeGrafter"/>
</dbReference>
<reference evidence="4" key="1">
    <citation type="submission" date="2022-11" db="UniProtKB">
        <authorList>
            <consortium name="WormBaseParasite"/>
        </authorList>
    </citation>
    <scope>IDENTIFICATION</scope>
</reference>
<feature type="signal peptide" evidence="1">
    <location>
        <begin position="1"/>
        <end position="15"/>
    </location>
</feature>
<evidence type="ECO:0000259" key="2">
    <source>
        <dbReference type="Pfam" id="PF02121"/>
    </source>
</evidence>
<organism evidence="3 4">
    <name type="scientific">Romanomermis culicivorax</name>
    <name type="common">Nematode worm</name>
    <dbReference type="NCBI Taxonomy" id="13658"/>
    <lineage>
        <taxon>Eukaryota</taxon>
        <taxon>Metazoa</taxon>
        <taxon>Ecdysozoa</taxon>
        <taxon>Nematoda</taxon>
        <taxon>Enoplea</taxon>
        <taxon>Dorylaimia</taxon>
        <taxon>Mermithida</taxon>
        <taxon>Mermithoidea</taxon>
        <taxon>Mermithidae</taxon>
        <taxon>Romanomermis</taxon>
    </lineage>
</organism>
<name>A0A915JUS0_ROMCU</name>
<dbReference type="PRINTS" id="PR00391">
    <property type="entry name" value="PITRANSFER"/>
</dbReference>
<dbReference type="Pfam" id="PF02121">
    <property type="entry name" value="IP_trans"/>
    <property type="match status" value="1"/>
</dbReference>
<feature type="domain" description="Phosphatidylinositol transfer protein N-terminal" evidence="2">
    <location>
        <begin position="39"/>
        <end position="223"/>
    </location>
</feature>
<dbReference type="GO" id="GO:0008525">
    <property type="term" value="F:phosphatidylcholine transporter activity"/>
    <property type="evidence" value="ECO:0007669"/>
    <property type="project" value="TreeGrafter"/>
</dbReference>
<dbReference type="GO" id="GO:0005737">
    <property type="term" value="C:cytoplasm"/>
    <property type="evidence" value="ECO:0007669"/>
    <property type="project" value="TreeGrafter"/>
</dbReference>
<evidence type="ECO:0000313" key="3">
    <source>
        <dbReference type="Proteomes" id="UP000887565"/>
    </source>
</evidence>
<dbReference type="SUPFAM" id="SSF55961">
    <property type="entry name" value="Bet v1-like"/>
    <property type="match status" value="1"/>
</dbReference>
<accession>A0A915JUS0</accession>
<protein>
    <submittedName>
        <fullName evidence="4">Phosphatidylinositol transfer protein</fullName>
    </submittedName>
</protein>
<dbReference type="WBParaSite" id="nRc.2.0.1.t29843-RA">
    <property type="protein sequence ID" value="nRc.2.0.1.t29843-RA"/>
    <property type="gene ID" value="nRc.2.0.1.g29843"/>
</dbReference>
<proteinExistence type="predicted"/>
<feature type="chain" id="PRO_5037502519" evidence="1">
    <location>
        <begin position="16"/>
        <end position="228"/>
    </location>
</feature>
<dbReference type="GO" id="GO:0035091">
    <property type="term" value="F:phosphatidylinositol binding"/>
    <property type="evidence" value="ECO:0007669"/>
    <property type="project" value="TreeGrafter"/>
</dbReference>
<dbReference type="InterPro" id="IPR001666">
    <property type="entry name" value="PI_transfer"/>
</dbReference>
<dbReference type="OMA" id="ASFRCLP"/>
<dbReference type="PANTHER" id="PTHR10658:SF11">
    <property type="entry name" value="VIBRATOR, ISOFORM B"/>
    <property type="match status" value="1"/>
</dbReference>
<sequence length="228" mass="27166">MHLFFAFKFFELIQSLKFTVFLMNSDVRQDNFDFSSNFSKVAGWLQKLFPPEAFILDEKAWNAFPYCKTVVSNPDYMKDKFFVRIESLHVNNDRGTTENIFNLPPETLKLREVVDIDITINPELEFRSKDYKLEFDPRKFKSAKTARGPLGEKWFKDFVPVMCCYKLVTLEFKWMGLQLLAEKFMHNSYPKLFGLFNREVFCLIDEWIGLKIEDIRRLEDDARKQLDD</sequence>
<evidence type="ECO:0000256" key="1">
    <source>
        <dbReference type="SAM" id="SignalP"/>
    </source>
</evidence>
<keyword evidence="1" id="KW-0732">Signal</keyword>
<dbReference type="GO" id="GO:0031210">
    <property type="term" value="F:phosphatidylcholine binding"/>
    <property type="evidence" value="ECO:0007669"/>
    <property type="project" value="TreeGrafter"/>
</dbReference>
<dbReference type="InterPro" id="IPR023393">
    <property type="entry name" value="START-like_dom_sf"/>
</dbReference>
<dbReference type="PANTHER" id="PTHR10658">
    <property type="entry name" value="PHOSPHATIDYLINOSITOL TRANSFER PROTEIN"/>
    <property type="match status" value="1"/>
</dbReference>